<dbReference type="PANTHER" id="PTHR42788:SF13">
    <property type="entry name" value="ALIPHATIC SULFONATES IMPORT ATP-BINDING PROTEIN SSUB"/>
    <property type="match status" value="1"/>
</dbReference>
<name>A0A1H2KXA9_9ACTN</name>
<keyword evidence="1" id="KW-0813">Transport</keyword>
<dbReference type="PANTHER" id="PTHR42788">
    <property type="entry name" value="TAURINE IMPORT ATP-BINDING PROTEIN-RELATED"/>
    <property type="match status" value="1"/>
</dbReference>
<dbReference type="PROSITE" id="PS50893">
    <property type="entry name" value="ABC_TRANSPORTER_2"/>
    <property type="match status" value="1"/>
</dbReference>
<dbReference type="Pfam" id="PF00005">
    <property type="entry name" value="ABC_tran"/>
    <property type="match status" value="1"/>
</dbReference>
<evidence type="ECO:0000313" key="6">
    <source>
        <dbReference type="Proteomes" id="UP000183180"/>
    </source>
</evidence>
<dbReference type="AlphaFoldDB" id="A0A1H2KXA9"/>
<accession>A0A1H2KXA9</accession>
<feature type="domain" description="ABC transporter" evidence="4">
    <location>
        <begin position="12"/>
        <end position="244"/>
    </location>
</feature>
<dbReference type="GO" id="GO:0016887">
    <property type="term" value="F:ATP hydrolysis activity"/>
    <property type="evidence" value="ECO:0007669"/>
    <property type="project" value="InterPro"/>
</dbReference>
<keyword evidence="3 5" id="KW-0067">ATP-binding</keyword>
<proteinExistence type="predicted"/>
<dbReference type="InterPro" id="IPR017871">
    <property type="entry name" value="ABC_transporter-like_CS"/>
</dbReference>
<gene>
    <name evidence="5" type="ORF">SAMN04488548_1343942</name>
</gene>
<dbReference type="SMART" id="SM00382">
    <property type="entry name" value="AAA"/>
    <property type="match status" value="1"/>
</dbReference>
<dbReference type="GO" id="GO:0005524">
    <property type="term" value="F:ATP binding"/>
    <property type="evidence" value="ECO:0007669"/>
    <property type="project" value="UniProtKB-KW"/>
</dbReference>
<dbReference type="CDD" id="cd03293">
    <property type="entry name" value="ABC_NrtD_SsuB_transporters"/>
    <property type="match status" value="1"/>
</dbReference>
<dbReference type="InterPro" id="IPR003593">
    <property type="entry name" value="AAA+_ATPase"/>
</dbReference>
<dbReference type="SUPFAM" id="SSF52540">
    <property type="entry name" value="P-loop containing nucleoside triphosphate hydrolases"/>
    <property type="match status" value="1"/>
</dbReference>
<dbReference type="Proteomes" id="UP000183180">
    <property type="component" value="Unassembled WGS sequence"/>
</dbReference>
<dbReference type="Gene3D" id="3.40.50.300">
    <property type="entry name" value="P-loop containing nucleotide triphosphate hydrolases"/>
    <property type="match status" value="1"/>
</dbReference>
<evidence type="ECO:0000313" key="5">
    <source>
        <dbReference type="EMBL" id="SDU73329.1"/>
    </source>
</evidence>
<dbReference type="PROSITE" id="PS00211">
    <property type="entry name" value="ABC_TRANSPORTER_1"/>
    <property type="match status" value="1"/>
</dbReference>
<dbReference type="InterPro" id="IPR003439">
    <property type="entry name" value="ABC_transporter-like_ATP-bd"/>
</dbReference>
<sequence>MATTHPDMTPSLELNDVTKRFRLASGGTVTAVDGVSITIPRGEFVCVIGPSGHGKSTLMNLVAGFITPDEGVISAHGEPVTGPGPDRGMLFQADTLFNWMKVRRNVEFGLRARGLPKSERKRIVDNLLHAVGLTEYGDAWPKQLSGGMRRRAAIAAVFANEPEVLLMDEPFTGLDFARRNVIYGVLLDLWRRVNNTVLCITHDLDEALTIATRVIVVVRGRVALDEPLDMPYPRTPEMLAAPELVDLRVRVLDHLENAVGDTVGSAR</sequence>
<evidence type="ECO:0000256" key="2">
    <source>
        <dbReference type="ARBA" id="ARBA00022741"/>
    </source>
</evidence>
<dbReference type="InterPro" id="IPR027417">
    <property type="entry name" value="P-loop_NTPase"/>
</dbReference>
<reference evidence="5 6" key="1">
    <citation type="submission" date="2016-10" db="EMBL/GenBank/DDBJ databases">
        <authorList>
            <person name="de Groot N.N."/>
        </authorList>
    </citation>
    <scope>NUCLEOTIDE SEQUENCE [LARGE SCALE GENOMIC DNA]</scope>
    <source>
        <strain evidence="5 6">DSM 44215</strain>
    </source>
</reference>
<dbReference type="STRING" id="158898.SAMN04488548_1343942"/>
<evidence type="ECO:0000259" key="4">
    <source>
        <dbReference type="PROSITE" id="PS50893"/>
    </source>
</evidence>
<evidence type="ECO:0000256" key="1">
    <source>
        <dbReference type="ARBA" id="ARBA00022448"/>
    </source>
</evidence>
<dbReference type="EMBL" id="FNLM01000034">
    <property type="protein sequence ID" value="SDU73329.1"/>
    <property type="molecule type" value="Genomic_DNA"/>
</dbReference>
<dbReference type="InterPro" id="IPR050166">
    <property type="entry name" value="ABC_transporter_ATP-bind"/>
</dbReference>
<organism evidence="5 6">
    <name type="scientific">Gordonia westfalica</name>
    <dbReference type="NCBI Taxonomy" id="158898"/>
    <lineage>
        <taxon>Bacteria</taxon>
        <taxon>Bacillati</taxon>
        <taxon>Actinomycetota</taxon>
        <taxon>Actinomycetes</taxon>
        <taxon>Mycobacteriales</taxon>
        <taxon>Gordoniaceae</taxon>
        <taxon>Gordonia</taxon>
    </lineage>
</organism>
<evidence type="ECO:0000256" key="3">
    <source>
        <dbReference type="ARBA" id="ARBA00022840"/>
    </source>
</evidence>
<protein>
    <submittedName>
        <fullName evidence="5">NitT/TauT family transport system ATP-binding protein</fullName>
    </submittedName>
</protein>
<keyword evidence="2" id="KW-0547">Nucleotide-binding</keyword>